<dbReference type="InterPro" id="IPR010699">
    <property type="entry name" value="DUF1275"/>
</dbReference>
<proteinExistence type="predicted"/>
<dbReference type="AlphaFoldDB" id="A0A7U5MFN6"/>
<keyword evidence="1" id="KW-1133">Transmembrane helix</keyword>
<keyword evidence="1" id="KW-0812">Transmembrane</keyword>
<gene>
    <name evidence="2" type="ORF">MYCOZU2_00188</name>
</gene>
<feature type="transmembrane region" description="Helical" evidence="1">
    <location>
        <begin position="90"/>
        <end position="116"/>
    </location>
</feature>
<feature type="transmembrane region" description="Helical" evidence="1">
    <location>
        <begin position="161"/>
        <end position="178"/>
    </location>
</feature>
<feature type="transmembrane region" description="Helical" evidence="1">
    <location>
        <begin position="128"/>
        <end position="149"/>
    </location>
</feature>
<feature type="transmembrane region" description="Helical" evidence="1">
    <location>
        <begin position="217"/>
        <end position="236"/>
    </location>
</feature>
<evidence type="ECO:0000256" key="1">
    <source>
        <dbReference type="SAM" id="Phobius"/>
    </source>
</evidence>
<accession>A0A7U5MFN6</accession>
<protein>
    <submittedName>
        <fullName evidence="2">Putative membrane protein</fullName>
    </submittedName>
</protein>
<dbReference type="PANTHER" id="PTHR37314">
    <property type="entry name" value="SLR0142 PROTEIN"/>
    <property type="match status" value="1"/>
</dbReference>
<feature type="transmembrane region" description="Helical" evidence="1">
    <location>
        <begin position="242"/>
        <end position="261"/>
    </location>
</feature>
<evidence type="ECO:0000313" key="2">
    <source>
        <dbReference type="EMBL" id="ASL12660.1"/>
    </source>
</evidence>
<name>A0A7U5MFN6_MYCIT</name>
<dbReference type="EMBL" id="CP015267">
    <property type="protein sequence ID" value="ASL12660.1"/>
    <property type="molecule type" value="Genomic_DNA"/>
</dbReference>
<dbReference type="Proteomes" id="UP000198286">
    <property type="component" value="Chromosome"/>
</dbReference>
<feature type="transmembrane region" description="Helical" evidence="1">
    <location>
        <begin position="46"/>
        <end position="70"/>
    </location>
</feature>
<reference evidence="2 3" key="1">
    <citation type="journal article" date="2017" name="Lancet Infect. Dis.">
        <title>Global outbreak of severe Mycobacterium chimaera disease after cardiac surgery: a molecular epidemiological study.</title>
        <authorList>
            <person name="van Ingen J."/>
            <person name="Kohl T."/>
            <person name="Kranzer K."/>
            <person name="Hasse B."/>
            <person name="Keller P."/>
            <person name="Szafranska A."/>
            <person name="Hillemann D."/>
            <person name="Chand M."/>
            <person name="Schreiber P."/>
            <person name="Sommerstein R."/>
            <person name="Berger C."/>
            <person name="Genoni M."/>
            <person name="Ruegg C."/>
            <person name="Troillet N."/>
            <person name="Widmer A.F."/>
            <person name="Becker S.L."/>
            <person name="Herrmann M."/>
            <person name="Eckmanns T."/>
            <person name="Haller S."/>
            <person name="Hoeller C."/>
            <person name="Debast S.B."/>
            <person name="Wolfhagen M.J."/>
            <person name="Hopman J."/>
            <person name="Kluytmans J."/>
            <person name="Langelaar M."/>
            <person name="Notermans D.W."/>
            <person name="ten Oever J."/>
            <person name="van den Barselaar P."/>
            <person name="Vonk A.B.A."/>
            <person name="Vos M.C."/>
            <person name="Ahmed N."/>
            <person name="Brown T."/>
            <person name="Crook D."/>
            <person name="Lamagni T."/>
            <person name="Phin N."/>
            <person name="Smith E.G."/>
            <person name="Zambon M."/>
            <person name="Serr A."/>
            <person name="Goetting T."/>
            <person name="Ebner W."/>
            <person name="Thuermer A."/>
            <person name="Utpatel C."/>
            <person name="Sproer C."/>
            <person name="Bunk B."/>
            <person name="Nubel U."/>
            <person name="Bloemberg G."/>
            <person name="Bottger E."/>
            <person name="Niemann S."/>
            <person name="Wagner D."/>
            <person name="Sax H."/>
        </authorList>
    </citation>
    <scope>NUCLEOTIDE SEQUENCE [LARGE SCALE GENOMIC DNA]</scope>
    <source>
        <strain evidence="2 3">ZUERICH-2</strain>
    </source>
</reference>
<sequence>MNQPRDAACAAARLLDWRKPDLESEQLNPMPPHQSRDTGLPREGLLLGYSALLALSAGFVNAVALLILAVPVGNLTGITTQLGMHTANPWLYEGHVLGAIFLGFLMGAAIAGAILAPTDALAGPRHAAVLYLEAGLLVLAAAGGAETVVRAQINALGVEQTAVQALFAAAALGLQNGMTSSFRGMAIRTTHFTGTITDLGLILGRSRIHGIKNWKTAILAATLVLFLGGGVAGIMFGAQLGGYALLIPAAICATVGAANLLQGTVRSAAPVPERAERVRV</sequence>
<organism evidence="2 3">
    <name type="scientific">Mycobacterium intracellulare subsp. chimaera</name>
    <dbReference type="NCBI Taxonomy" id="222805"/>
    <lineage>
        <taxon>Bacteria</taxon>
        <taxon>Bacillati</taxon>
        <taxon>Actinomycetota</taxon>
        <taxon>Actinomycetes</taxon>
        <taxon>Mycobacteriales</taxon>
        <taxon>Mycobacteriaceae</taxon>
        <taxon>Mycobacterium</taxon>
        <taxon>Mycobacterium avium complex (MAC)</taxon>
    </lineage>
</organism>
<evidence type="ECO:0000313" key="3">
    <source>
        <dbReference type="Proteomes" id="UP000198286"/>
    </source>
</evidence>
<dbReference type="PANTHER" id="PTHR37314:SF4">
    <property type="entry name" value="UPF0700 TRANSMEMBRANE PROTEIN YOAK"/>
    <property type="match status" value="1"/>
</dbReference>
<dbReference type="Pfam" id="PF06912">
    <property type="entry name" value="DUF1275"/>
    <property type="match status" value="1"/>
</dbReference>
<keyword evidence="1" id="KW-0472">Membrane</keyword>